<dbReference type="PANTHER" id="PTHR22597">
    <property type="entry name" value="POLYCOMB GROUP PROTEIN"/>
    <property type="match status" value="1"/>
</dbReference>
<dbReference type="EMBL" id="DS985220">
    <property type="protein sequence ID" value="EEY20261.1"/>
    <property type="molecule type" value="Genomic_DNA"/>
</dbReference>
<dbReference type="STRING" id="526221.C9SN96"/>
<proteinExistence type="predicted"/>
<dbReference type="OMA" id="SANWQFE"/>
<dbReference type="Proteomes" id="UP000008698">
    <property type="component" value="Unassembled WGS sequence"/>
</dbReference>
<dbReference type="OrthoDB" id="5598844at2759"/>
<organism evidence="5">
    <name type="scientific">Verticillium alfalfae (strain VaMs.102 / ATCC MYA-4576 / FGSC 10136)</name>
    <name type="common">Verticillium wilt of alfalfa</name>
    <name type="synonym">Verticillium albo-atrum</name>
    <dbReference type="NCBI Taxonomy" id="526221"/>
    <lineage>
        <taxon>Eukaryota</taxon>
        <taxon>Fungi</taxon>
        <taxon>Dikarya</taxon>
        <taxon>Ascomycota</taxon>
        <taxon>Pezizomycotina</taxon>
        <taxon>Sordariomycetes</taxon>
        <taxon>Hypocreomycetidae</taxon>
        <taxon>Glomerellales</taxon>
        <taxon>Plectosphaerellaceae</taxon>
        <taxon>Verticillium</taxon>
    </lineage>
</organism>
<evidence type="ECO:0000256" key="2">
    <source>
        <dbReference type="ARBA" id="ARBA00023163"/>
    </source>
</evidence>
<dbReference type="Pfam" id="PF08624">
    <property type="entry name" value="CRC_subunit"/>
    <property type="match status" value="1"/>
</dbReference>
<feature type="compositionally biased region" description="Basic residues" evidence="3">
    <location>
        <begin position="1"/>
        <end position="10"/>
    </location>
</feature>
<evidence type="ECO:0000313" key="5">
    <source>
        <dbReference type="Proteomes" id="UP000008698"/>
    </source>
</evidence>
<evidence type="ECO:0000313" key="4">
    <source>
        <dbReference type="EMBL" id="EEY20261.1"/>
    </source>
</evidence>
<dbReference type="AlphaFoldDB" id="C9SN96"/>
<dbReference type="GO" id="GO:0031490">
    <property type="term" value="F:chromatin DNA binding"/>
    <property type="evidence" value="ECO:0007669"/>
    <property type="project" value="TreeGrafter"/>
</dbReference>
<dbReference type="eggNOG" id="ENOG502QW07">
    <property type="taxonomic scope" value="Eukaryota"/>
</dbReference>
<name>C9SN96_VERA1</name>
<dbReference type="InterPro" id="IPR013933">
    <property type="entry name" value="CRC_Rsc7/Swp82"/>
</dbReference>
<keyword evidence="5" id="KW-1185">Reference proteome</keyword>
<feature type="compositionally biased region" description="Acidic residues" evidence="3">
    <location>
        <begin position="26"/>
        <end position="86"/>
    </location>
</feature>
<feature type="compositionally biased region" description="Basic residues" evidence="3">
    <location>
        <begin position="132"/>
        <end position="144"/>
    </location>
</feature>
<dbReference type="RefSeq" id="XP_003003928.1">
    <property type="nucleotide sequence ID" value="XM_003003882.1"/>
</dbReference>
<feature type="compositionally biased region" description="Basic residues" evidence="3">
    <location>
        <begin position="100"/>
        <end position="110"/>
    </location>
</feature>
<dbReference type="KEGG" id="val:VDBG_06371"/>
<dbReference type="GO" id="GO:0016586">
    <property type="term" value="C:RSC-type complex"/>
    <property type="evidence" value="ECO:0007669"/>
    <property type="project" value="TreeGrafter"/>
</dbReference>
<protein>
    <submittedName>
        <fullName evidence="4">Chromatin structure-remodeling complex protein RSC7</fullName>
    </submittedName>
</protein>
<dbReference type="PANTHER" id="PTHR22597:SF3">
    <property type="entry name" value="CHROMATIN STRUCTURE-REMODELING COMPLEX SUBUNIT RSC7"/>
    <property type="match status" value="1"/>
</dbReference>
<reference evidence="5" key="1">
    <citation type="journal article" date="2011" name="PLoS Pathog.">
        <title>Comparative genomics yields insights into niche adaptation of plant vascular wilt pathogens.</title>
        <authorList>
            <person name="Klosterman S.J."/>
            <person name="Subbarao K.V."/>
            <person name="Kang S."/>
            <person name="Veronese P."/>
            <person name="Gold S.E."/>
            <person name="Thomma B.P.H.J."/>
            <person name="Chen Z."/>
            <person name="Henrissat B."/>
            <person name="Lee Y.-H."/>
            <person name="Park J."/>
            <person name="Garcia-Pedrajas M.D."/>
            <person name="Barbara D.J."/>
            <person name="Anchieta A."/>
            <person name="de Jonge R."/>
            <person name="Santhanam P."/>
            <person name="Maruthachalam K."/>
            <person name="Atallah Z."/>
            <person name="Amyotte S.G."/>
            <person name="Paz Z."/>
            <person name="Inderbitzin P."/>
            <person name="Hayes R.J."/>
            <person name="Heiman D.I."/>
            <person name="Young S."/>
            <person name="Zeng Q."/>
            <person name="Engels R."/>
            <person name="Galagan J."/>
            <person name="Cuomo C.A."/>
            <person name="Dobinson K.F."/>
            <person name="Ma L.-J."/>
        </authorList>
    </citation>
    <scope>NUCLEOTIDE SEQUENCE [LARGE SCALE GENOMIC DNA]</scope>
    <source>
        <strain evidence="5">VaMs.102 / ATCC MYA-4576 / FGSC 10136</strain>
    </source>
</reference>
<dbReference type="GeneID" id="9535521"/>
<keyword evidence="2" id="KW-0804">Transcription</keyword>
<gene>
    <name evidence="4" type="ORF">VDBG_06371</name>
</gene>
<sequence length="742" mass="81470">MGRRSGRAAARRASAALQSTPRAFEGIEDDEPMPDIPDEPASEPDEPPEPEAEDDDDDEQEKADDSNNDDADQEEAAGEPDAEDTEPSVKEPTPPPVATVRRKRLGRPPKNRPPDWDPMITVPASEADTPRRRGRGGWRGRGGRKPGPGQAPLKLRQAIDKEGTEVDIVNDECVLPEDPDGETKVDKSGNLLGDREYRCRTFTVLGRGTRLYMLSTEPARCVGFRDSYLFFTKHLKLHKIIVDDEEKRDMIDREIIPHSYKGRSIGIVTARSVFREFGARIVVGGRRVLDDYRVADAREEEGVTDGDLADPNDMYNPAEPYNKNQYVAWHGASSVYHQNAPTAADPIVGKVEVKKRRVNVNNTNWMLEHAREASTFNTSINAIRRYQNRGIYDVHTNMMQYPSIMQPTHTRIEQVAPEDEPAPTSVFPRLPPAVARNAQVLDIYYESAPAGMAPSSSSKQRPAADFLAPFDGLSGVSDDIKDLLPPACRAAFDRAAQREVDWAARWGNETDVCARGRAPLSIAPSSPSGRSLGETAPVSDRMERQQDGMACLLDRVVRLLDRMAHLRGPECTPTRPNGTPARQNGIPARQDDTLPDARHACAAGDIDDALSRRTAQATLVASPCSPPRSTLVLDEAATTHRATGEGKWEFNRENMLGLWLALGVLINGCGKTGEIVASSPPTQVGTPKLCVQSHGGVCVGKIIVHFLLLYMTMGGSRKEGGIRREIILVSSRASCFVMFAAE</sequence>
<accession>C9SN96</accession>
<evidence type="ECO:0000256" key="3">
    <source>
        <dbReference type="SAM" id="MobiDB-lite"/>
    </source>
</evidence>
<feature type="region of interest" description="Disordered" evidence="3">
    <location>
        <begin position="1"/>
        <end position="152"/>
    </location>
</feature>
<keyword evidence="1" id="KW-0805">Transcription regulation</keyword>
<evidence type="ECO:0000256" key="1">
    <source>
        <dbReference type="ARBA" id="ARBA00023015"/>
    </source>
</evidence>
<dbReference type="HOGENOM" id="CLU_022149_0_0_1"/>
<feature type="region of interest" description="Disordered" evidence="3">
    <location>
        <begin position="519"/>
        <end position="544"/>
    </location>
</feature>